<evidence type="ECO:0000313" key="2">
    <source>
        <dbReference type="EMBL" id="KAK4359873.1"/>
    </source>
</evidence>
<organism evidence="2 3">
    <name type="scientific">Anisodus tanguticus</name>
    <dbReference type="NCBI Taxonomy" id="243964"/>
    <lineage>
        <taxon>Eukaryota</taxon>
        <taxon>Viridiplantae</taxon>
        <taxon>Streptophyta</taxon>
        <taxon>Embryophyta</taxon>
        <taxon>Tracheophyta</taxon>
        <taxon>Spermatophyta</taxon>
        <taxon>Magnoliopsida</taxon>
        <taxon>eudicotyledons</taxon>
        <taxon>Gunneridae</taxon>
        <taxon>Pentapetalae</taxon>
        <taxon>asterids</taxon>
        <taxon>lamiids</taxon>
        <taxon>Solanales</taxon>
        <taxon>Solanaceae</taxon>
        <taxon>Solanoideae</taxon>
        <taxon>Hyoscyameae</taxon>
        <taxon>Anisodus</taxon>
    </lineage>
</organism>
<reference evidence="2" key="1">
    <citation type="submission" date="2023-12" db="EMBL/GenBank/DDBJ databases">
        <title>Genome assembly of Anisodus tanguticus.</title>
        <authorList>
            <person name="Wang Y.-J."/>
        </authorList>
    </citation>
    <scope>NUCLEOTIDE SEQUENCE</scope>
    <source>
        <strain evidence="2">KB-2021</strain>
        <tissue evidence="2">Leaf</tissue>
    </source>
</reference>
<feature type="transmembrane region" description="Helical" evidence="1">
    <location>
        <begin position="59"/>
        <end position="76"/>
    </location>
</feature>
<dbReference type="Proteomes" id="UP001291623">
    <property type="component" value="Unassembled WGS sequence"/>
</dbReference>
<proteinExistence type="predicted"/>
<keyword evidence="1" id="KW-0472">Membrane</keyword>
<accession>A0AAE1V7X6</accession>
<evidence type="ECO:0000313" key="3">
    <source>
        <dbReference type="Proteomes" id="UP001291623"/>
    </source>
</evidence>
<comment type="caution">
    <text evidence="2">The sequence shown here is derived from an EMBL/GenBank/DDBJ whole genome shotgun (WGS) entry which is preliminary data.</text>
</comment>
<keyword evidence="3" id="KW-1185">Reference proteome</keyword>
<name>A0AAE1V7X6_9SOLA</name>
<protein>
    <submittedName>
        <fullName evidence="2">Uncharacterized protein</fullName>
    </submittedName>
</protein>
<keyword evidence="1" id="KW-0812">Transmembrane</keyword>
<dbReference type="EMBL" id="JAVYJV010000011">
    <property type="protein sequence ID" value="KAK4359873.1"/>
    <property type="molecule type" value="Genomic_DNA"/>
</dbReference>
<dbReference type="AlphaFoldDB" id="A0AAE1V7X6"/>
<gene>
    <name evidence="2" type="ORF">RND71_022102</name>
</gene>
<sequence>MYVVADLVVPAKTEQKKIIRRSSGALALMWLWRRIGVVNVGYWVSPKFRAPVRRWIRSGGWRMMAVAGLLGLFVGINGGSSEWRKETGGRAAAWWLLDFERNT</sequence>
<feature type="transmembrane region" description="Helical" evidence="1">
    <location>
        <begin position="25"/>
        <end position="44"/>
    </location>
</feature>
<evidence type="ECO:0000256" key="1">
    <source>
        <dbReference type="SAM" id="Phobius"/>
    </source>
</evidence>
<keyword evidence="1" id="KW-1133">Transmembrane helix</keyword>